<gene>
    <name evidence="1" type="ORF">ALC60_00867</name>
</gene>
<evidence type="ECO:0000313" key="1">
    <source>
        <dbReference type="EMBL" id="KYQ60044.1"/>
    </source>
</evidence>
<sequence length="138" mass="15346">MRSVIVQIRPCGFARVPVQQSASMAVGIPAYLHALPALQDVERNAKSMQGRGVVVCTRGCDANSRECIAASCRDAGRSRHTSNTIELHPRVKRKKEKDSYIDAVHTSYPRFLLFHTYDCGGERRAQSERSVKDLRSSA</sequence>
<protein>
    <submittedName>
        <fullName evidence="1">Uncharacterized protein</fullName>
    </submittedName>
</protein>
<name>A0A151XI09_9HYME</name>
<reference evidence="1 2" key="1">
    <citation type="submission" date="2015-09" db="EMBL/GenBank/DDBJ databases">
        <title>Trachymyrmex zeteki WGS genome.</title>
        <authorList>
            <person name="Nygaard S."/>
            <person name="Hu H."/>
            <person name="Boomsma J."/>
            <person name="Zhang G."/>
        </authorList>
    </citation>
    <scope>NUCLEOTIDE SEQUENCE [LARGE SCALE GENOMIC DNA]</scope>
    <source>
        <strain evidence="1">Tzet28-1</strain>
        <tissue evidence="1">Whole body</tissue>
    </source>
</reference>
<dbReference type="AlphaFoldDB" id="A0A151XI09"/>
<organism evidence="1 2">
    <name type="scientific">Mycetomoellerius zeteki</name>
    <dbReference type="NCBI Taxonomy" id="64791"/>
    <lineage>
        <taxon>Eukaryota</taxon>
        <taxon>Metazoa</taxon>
        <taxon>Ecdysozoa</taxon>
        <taxon>Arthropoda</taxon>
        <taxon>Hexapoda</taxon>
        <taxon>Insecta</taxon>
        <taxon>Pterygota</taxon>
        <taxon>Neoptera</taxon>
        <taxon>Endopterygota</taxon>
        <taxon>Hymenoptera</taxon>
        <taxon>Apocrita</taxon>
        <taxon>Aculeata</taxon>
        <taxon>Formicoidea</taxon>
        <taxon>Formicidae</taxon>
        <taxon>Myrmicinae</taxon>
        <taxon>Mycetomoellerius</taxon>
    </lineage>
</organism>
<evidence type="ECO:0000313" key="2">
    <source>
        <dbReference type="Proteomes" id="UP000075809"/>
    </source>
</evidence>
<proteinExistence type="predicted"/>
<dbReference type="EMBL" id="KQ982093">
    <property type="protein sequence ID" value="KYQ60044.1"/>
    <property type="molecule type" value="Genomic_DNA"/>
</dbReference>
<dbReference type="Proteomes" id="UP000075809">
    <property type="component" value="Unassembled WGS sequence"/>
</dbReference>
<keyword evidence="2" id="KW-1185">Reference proteome</keyword>
<accession>A0A151XI09</accession>